<evidence type="ECO:0000259" key="1">
    <source>
        <dbReference type="Pfam" id="PF13274"/>
    </source>
</evidence>
<reference evidence="3" key="1">
    <citation type="journal article" date="2019" name="Int. J. Syst. Evol. Microbiol.">
        <title>The Global Catalogue of Microorganisms (GCM) 10K type strain sequencing project: providing services to taxonomists for standard genome sequencing and annotation.</title>
        <authorList>
            <consortium name="The Broad Institute Genomics Platform"/>
            <consortium name="The Broad Institute Genome Sequencing Center for Infectious Disease"/>
            <person name="Wu L."/>
            <person name="Ma J."/>
        </authorList>
    </citation>
    <scope>NUCLEOTIDE SEQUENCE [LARGE SCALE GENOMIC DNA]</scope>
    <source>
        <strain evidence="3">JCM 17106</strain>
    </source>
</reference>
<dbReference type="Pfam" id="PF13274">
    <property type="entry name" value="SocA_Panacea"/>
    <property type="match status" value="1"/>
</dbReference>
<sequence length="208" mass="24732">MKFGITNNHNKSGYSNQEIEKIGNTLIYLTENVNGLTKTQALKFLYILDEFSIKKFGIPFIGLKYEVWQFGPVAQDIFVELNEAQPKMLKDFISVELDRYQHYQFFYVKAVKEFNDDEFTDNDISILELVVNKYKGFSATELSELTHEKNSLWYNIALENNLLEPFKNNRKRTSNHIIDFSIILDEEKEFIYRSYIENTEINRHYYNQ</sequence>
<gene>
    <name evidence="2" type="ORF">GCM10022393_41750</name>
</gene>
<dbReference type="Proteomes" id="UP001500459">
    <property type="component" value="Unassembled WGS sequence"/>
</dbReference>
<protein>
    <recommendedName>
        <fullName evidence="1">Antitoxin SocA-like Panacea domain-containing protein</fullName>
    </recommendedName>
</protein>
<evidence type="ECO:0000313" key="3">
    <source>
        <dbReference type="Proteomes" id="UP001500459"/>
    </source>
</evidence>
<dbReference type="EMBL" id="BAABCW010000031">
    <property type="protein sequence ID" value="GAA3522764.1"/>
    <property type="molecule type" value="Genomic_DNA"/>
</dbReference>
<evidence type="ECO:0000313" key="2">
    <source>
        <dbReference type="EMBL" id="GAA3522764.1"/>
    </source>
</evidence>
<dbReference type="InterPro" id="IPR025272">
    <property type="entry name" value="SocA_Panacea"/>
</dbReference>
<comment type="caution">
    <text evidence="2">The sequence shown here is derived from an EMBL/GenBank/DDBJ whole genome shotgun (WGS) entry which is preliminary data.</text>
</comment>
<dbReference type="RefSeq" id="WP_344930812.1">
    <property type="nucleotide sequence ID" value="NZ_BAABCW010000031.1"/>
</dbReference>
<keyword evidence="3" id="KW-1185">Reference proteome</keyword>
<feature type="domain" description="Antitoxin SocA-like Panacea" evidence="1">
    <location>
        <begin position="43"/>
        <end position="153"/>
    </location>
</feature>
<proteinExistence type="predicted"/>
<accession>A0ABP6UUF3</accession>
<name>A0ABP6UUF3_9FLAO</name>
<organism evidence="2 3">
    <name type="scientific">Aquimarina addita</name>
    <dbReference type="NCBI Taxonomy" id="870485"/>
    <lineage>
        <taxon>Bacteria</taxon>
        <taxon>Pseudomonadati</taxon>
        <taxon>Bacteroidota</taxon>
        <taxon>Flavobacteriia</taxon>
        <taxon>Flavobacteriales</taxon>
        <taxon>Flavobacteriaceae</taxon>
        <taxon>Aquimarina</taxon>
    </lineage>
</organism>